<dbReference type="Pfam" id="PF26213">
    <property type="entry name" value="TYRAAT1_C"/>
    <property type="match status" value="1"/>
</dbReference>
<dbReference type="Gene3D" id="3.30.70.260">
    <property type="match status" value="1"/>
</dbReference>
<dbReference type="PROSITE" id="PS51171">
    <property type="entry name" value="PREPHENATE_DEHYDR_3"/>
    <property type="match status" value="1"/>
</dbReference>
<dbReference type="SUPFAM" id="SSF55021">
    <property type="entry name" value="ACT-like"/>
    <property type="match status" value="1"/>
</dbReference>
<keyword evidence="2" id="KW-0560">Oxidoreductase</keyword>
<dbReference type="InterPro" id="IPR018528">
    <property type="entry name" value="Preph_deHydtase_CS"/>
</dbReference>
<accession>A0ABD3P857</accession>
<dbReference type="InterPro" id="IPR045865">
    <property type="entry name" value="ACT-like_dom_sf"/>
</dbReference>
<dbReference type="Proteomes" id="UP001530400">
    <property type="component" value="Unassembled WGS sequence"/>
</dbReference>
<dbReference type="InterPro" id="IPR003099">
    <property type="entry name" value="Prephen_DH"/>
</dbReference>
<evidence type="ECO:0008006" key="14">
    <source>
        <dbReference type="Google" id="ProtNLM"/>
    </source>
</evidence>
<protein>
    <recommendedName>
        <fullName evidence="14">Prephenate dehydratase</fullName>
    </recommendedName>
</protein>
<dbReference type="SUPFAM" id="SSF51735">
    <property type="entry name" value="NAD(P)-binding Rossmann-fold domains"/>
    <property type="match status" value="1"/>
</dbReference>
<evidence type="ECO:0000256" key="3">
    <source>
        <dbReference type="ARBA" id="ARBA00023141"/>
    </source>
</evidence>
<feature type="compositionally biased region" description="Low complexity" evidence="8">
    <location>
        <begin position="60"/>
        <end position="74"/>
    </location>
</feature>
<dbReference type="PROSITE" id="PS51671">
    <property type="entry name" value="ACT"/>
    <property type="match status" value="1"/>
</dbReference>
<comment type="pathway">
    <text evidence="6">Amino-acid biosynthesis.</text>
</comment>
<feature type="region of interest" description="Disordered" evidence="8">
    <location>
        <begin position="50"/>
        <end position="74"/>
    </location>
</feature>
<feature type="coiled-coil region" evidence="7">
    <location>
        <begin position="657"/>
        <end position="684"/>
    </location>
</feature>
<evidence type="ECO:0000256" key="7">
    <source>
        <dbReference type="SAM" id="Coils"/>
    </source>
</evidence>
<sequence length="737" mass="81321">MRRLTSILTTIAACSCSTSHARGSNPSSILLPRGALHEIRSIVESIDTSSSSALTNRGGATATKPTPSTSTPKPLRIAFQGEAGAYSEKSLRQLLGPHVISIPRPNFESCYKAVASKEADYALLPIENSLGGSIHENYDLMLRYDLTIVAEHDFRVRHCLLTKPGINVKDVKYAISHPQALSQCDNYLRGRGITPIGTYDTAGSAKMIRNAMLNKEGKFTLPEGCTPENTAAIASDLAGKTFGLECKEEGIEDDDSNFTRFLLLGRRGVVQHLNKKIPSKTSLVFTLPNSAGALYKALACFSLRDVDMSKIESRPMSAGLLNYLRFKNTVTRTGSALPSSNELPRFRYCFYLDILESELDERVQNALHHLREQSDYCRILGSYPAKSRLVGPVAEAVEALNLANAGKASSGEDLRLKSLPSDVEDARQLNIGFVGYGSFGQYLSKKMSANHKLRCIDPLDKSKNAEENGVDCYPMYEMSNFLSGLDVVVVTVPMIELEETVESLPSEKLRNKLIVEACPLAVYPRTVLTRVLPPEADILCTNPMFGPAITENKPNDLPLDGLPFVYEKVRIADTSRADCFLSIFERARCQMVEMSAEDHDAYVADAEFVTHLTGRLLDKNLLSVTPISSREYAALCDVAEMTASDTFDLFYGMFKYNDRAKELLNRMRDNLASVERKLAAKEAYLAASSEMKNTDRQKLLAECRMLLREVAKSNGKEEVDASSLKEKLDTTSSKPNK</sequence>
<evidence type="ECO:0000256" key="2">
    <source>
        <dbReference type="ARBA" id="ARBA00023002"/>
    </source>
</evidence>
<evidence type="ECO:0000259" key="11">
    <source>
        <dbReference type="PROSITE" id="PS51671"/>
    </source>
</evidence>
<dbReference type="GO" id="GO:0009094">
    <property type="term" value="P:L-phenylalanine biosynthetic process"/>
    <property type="evidence" value="ECO:0007669"/>
    <property type="project" value="UniProtKB-KW"/>
</dbReference>
<keyword evidence="13" id="KW-1185">Reference proteome</keyword>
<dbReference type="PROSITE" id="PS51257">
    <property type="entry name" value="PROKAR_LIPOPROTEIN"/>
    <property type="match status" value="1"/>
</dbReference>
<keyword evidence="4" id="KW-0584">Phenylalanine biosynthesis</keyword>
<evidence type="ECO:0000256" key="8">
    <source>
        <dbReference type="SAM" id="MobiDB-lite"/>
    </source>
</evidence>
<evidence type="ECO:0000313" key="13">
    <source>
        <dbReference type="Proteomes" id="UP001530400"/>
    </source>
</evidence>
<evidence type="ECO:0000259" key="9">
    <source>
        <dbReference type="PROSITE" id="PS51171"/>
    </source>
</evidence>
<dbReference type="PANTHER" id="PTHR21022">
    <property type="entry name" value="PREPHENATE DEHYDRATASE P PROTEIN"/>
    <property type="match status" value="1"/>
</dbReference>
<reference evidence="12 13" key="1">
    <citation type="submission" date="2024-10" db="EMBL/GenBank/DDBJ databases">
        <title>Updated reference genomes for cyclostephanoid diatoms.</title>
        <authorList>
            <person name="Roberts W.R."/>
            <person name="Alverson A.J."/>
        </authorList>
    </citation>
    <scope>NUCLEOTIDE SEQUENCE [LARGE SCALE GENOMIC DNA]</scope>
    <source>
        <strain evidence="12 13">AJA010-31</strain>
    </source>
</reference>
<dbReference type="CDD" id="cd13631">
    <property type="entry name" value="PBP2_Ct-PDT_like"/>
    <property type="match status" value="1"/>
</dbReference>
<feature type="compositionally biased region" description="Basic and acidic residues" evidence="8">
    <location>
        <begin position="714"/>
        <end position="729"/>
    </location>
</feature>
<feature type="domain" description="Prephenate/arogenate dehydrogenase" evidence="10">
    <location>
        <begin position="429"/>
        <end position="709"/>
    </location>
</feature>
<dbReference type="CDD" id="cd04905">
    <property type="entry name" value="ACT_CM-PDT"/>
    <property type="match status" value="1"/>
</dbReference>
<name>A0ABD3P857_9STRA</name>
<dbReference type="EMBL" id="JALLPJ020000743">
    <property type="protein sequence ID" value="KAL3783994.1"/>
    <property type="molecule type" value="Genomic_DNA"/>
</dbReference>
<dbReference type="InterPro" id="IPR036291">
    <property type="entry name" value="NAD(P)-bd_dom_sf"/>
</dbReference>
<dbReference type="InterPro" id="IPR001086">
    <property type="entry name" value="Preph_deHydtase"/>
</dbReference>
<dbReference type="PANTHER" id="PTHR21022:SF19">
    <property type="entry name" value="PREPHENATE DEHYDRATASE-RELATED"/>
    <property type="match status" value="1"/>
</dbReference>
<dbReference type="Pfam" id="PF00800">
    <property type="entry name" value="PDT"/>
    <property type="match status" value="1"/>
</dbReference>
<feature type="region of interest" description="Disordered" evidence="8">
    <location>
        <begin position="714"/>
        <end position="737"/>
    </location>
</feature>
<dbReference type="GO" id="GO:0016836">
    <property type="term" value="F:hydro-lyase activity"/>
    <property type="evidence" value="ECO:0007669"/>
    <property type="project" value="UniProtKB-ARBA"/>
</dbReference>
<dbReference type="SUPFAM" id="SSF53850">
    <property type="entry name" value="Periplasmic binding protein-like II"/>
    <property type="match status" value="1"/>
</dbReference>
<dbReference type="InterPro" id="IPR028939">
    <property type="entry name" value="P5C_Rdtase_cat_N"/>
</dbReference>
<dbReference type="InterPro" id="IPR002912">
    <property type="entry name" value="ACT_dom"/>
</dbReference>
<dbReference type="Pfam" id="PF03807">
    <property type="entry name" value="F420_oxidored"/>
    <property type="match status" value="1"/>
</dbReference>
<proteinExistence type="predicted"/>
<keyword evidence="5" id="KW-0456">Lyase</keyword>
<comment type="caution">
    <text evidence="12">The sequence shown here is derived from an EMBL/GenBank/DDBJ whole genome shotgun (WGS) entry which is preliminary data.</text>
</comment>
<keyword evidence="7" id="KW-0175">Coiled coil</keyword>
<dbReference type="Gene3D" id="3.40.190.10">
    <property type="entry name" value="Periplasmic binding protein-like II"/>
    <property type="match status" value="2"/>
</dbReference>
<evidence type="ECO:0000256" key="5">
    <source>
        <dbReference type="ARBA" id="ARBA00023239"/>
    </source>
</evidence>
<keyword evidence="1" id="KW-0028">Amino-acid biosynthesis</keyword>
<dbReference type="PROSITE" id="PS51176">
    <property type="entry name" value="PDH_ADH"/>
    <property type="match status" value="1"/>
</dbReference>
<evidence type="ECO:0000259" key="10">
    <source>
        <dbReference type="PROSITE" id="PS51176"/>
    </source>
</evidence>
<evidence type="ECO:0000256" key="1">
    <source>
        <dbReference type="ARBA" id="ARBA00022605"/>
    </source>
</evidence>
<organism evidence="12 13">
    <name type="scientific">Cyclotella atomus</name>
    <dbReference type="NCBI Taxonomy" id="382360"/>
    <lineage>
        <taxon>Eukaryota</taxon>
        <taxon>Sar</taxon>
        <taxon>Stramenopiles</taxon>
        <taxon>Ochrophyta</taxon>
        <taxon>Bacillariophyta</taxon>
        <taxon>Coscinodiscophyceae</taxon>
        <taxon>Thalassiosirophycidae</taxon>
        <taxon>Stephanodiscales</taxon>
        <taxon>Stephanodiscaceae</taxon>
        <taxon>Cyclotella</taxon>
    </lineage>
</organism>
<dbReference type="AlphaFoldDB" id="A0ABD3P857"/>
<gene>
    <name evidence="12" type="ORF">ACHAWO_000366</name>
</gene>
<dbReference type="Gene3D" id="3.40.50.720">
    <property type="entry name" value="NAD(P)-binding Rossmann-like Domain"/>
    <property type="match status" value="1"/>
</dbReference>
<dbReference type="GO" id="GO:0016491">
    <property type="term" value="F:oxidoreductase activity"/>
    <property type="evidence" value="ECO:0007669"/>
    <property type="project" value="UniProtKB-KW"/>
</dbReference>
<evidence type="ECO:0000256" key="6">
    <source>
        <dbReference type="ARBA" id="ARBA00029440"/>
    </source>
</evidence>
<keyword evidence="3" id="KW-0057">Aromatic amino acid biosynthesis</keyword>
<evidence type="ECO:0000256" key="4">
    <source>
        <dbReference type="ARBA" id="ARBA00023222"/>
    </source>
</evidence>
<dbReference type="InterPro" id="IPR059064">
    <property type="entry name" value="TYRAAT2_C"/>
</dbReference>
<dbReference type="PROSITE" id="PS00858">
    <property type="entry name" value="PREPHENATE_DEHYDR_2"/>
    <property type="match status" value="1"/>
</dbReference>
<feature type="domain" description="ACT" evidence="11">
    <location>
        <begin position="282"/>
        <end position="384"/>
    </location>
</feature>
<feature type="domain" description="Prephenate dehydratase" evidence="9">
    <location>
        <begin position="76"/>
        <end position="266"/>
    </location>
</feature>
<evidence type="ECO:0000313" key="12">
    <source>
        <dbReference type="EMBL" id="KAL3783994.1"/>
    </source>
</evidence>